<dbReference type="GO" id="GO:0005737">
    <property type="term" value="C:cytoplasm"/>
    <property type="evidence" value="ECO:0007669"/>
    <property type="project" value="UniProtKB-SubCell"/>
</dbReference>
<dbReference type="RefSeq" id="WP_246902459.1">
    <property type="nucleotide sequence ID" value="NZ_JALJRB010000001.1"/>
</dbReference>
<keyword evidence="1 3" id="KW-0489">Methyltransferase</keyword>
<feature type="binding site" evidence="3">
    <location>
        <position position="108"/>
    </location>
    <ligand>
        <name>S-adenosyl-L-methionine</name>
        <dbReference type="ChEBI" id="CHEBI:59789"/>
    </ligand>
</feature>
<keyword evidence="3" id="KW-0949">S-adenosyl-L-methionine</keyword>
<evidence type="ECO:0000313" key="6">
    <source>
        <dbReference type="EMBL" id="MCJ8499273.1"/>
    </source>
</evidence>
<organism evidence="6 7">
    <name type="scientific">Desulfatitalea alkaliphila</name>
    <dbReference type="NCBI Taxonomy" id="2929485"/>
    <lineage>
        <taxon>Bacteria</taxon>
        <taxon>Pseudomonadati</taxon>
        <taxon>Thermodesulfobacteriota</taxon>
        <taxon>Desulfobacteria</taxon>
        <taxon>Desulfobacterales</taxon>
        <taxon>Desulfosarcinaceae</taxon>
        <taxon>Desulfatitalea</taxon>
    </lineage>
</organism>
<sequence>MKKGHGASSSRKKTEHTRRTAQRPREDQPGPAALAALFQDCGLILTERQIEQFWLYHGLLRHHNTALNLTRIHNFNQMVLKLYVDSVLPGRMTDLPSPLMDLGSGPGMPGIPLKIMHPQVQMVLAEGRAKRAAFLLEAVAQLGLDATTVVDRNITPAFEQPVAGVITRAVEVIADTLARVQGCLAQGGRVILMKGPGCDPEIAVAQQRFDGRFALVADTAYRIGGTSNERRLVVFERLDAPRHAVAAQAAGRHRVTALTSDQNSRFKALKKMLTGRGIKKGAMVLVAGARPVHEAMAALPQRCRAWITRDTQDPPPEGAPSHMEWLQLAEPLYQTLDIFGTRAPLLCLEAPAITPWSPAEGFPLGCSLLVPFQDPENIGAVIRSAAAFGVRQVILLGESAHPFHPKALRASAGAALRLPLRQGPFLADLPPDLPLVALSAEGTDIAAAAFPPAFGLLAGLEGQGLPAVWRSKAVRIPLSPVVESLNAATSAAVALYEWQRRQGTLGDGTFDRP</sequence>
<dbReference type="InterPro" id="IPR029026">
    <property type="entry name" value="tRNA_m1G_MTases_N"/>
</dbReference>
<protein>
    <recommendedName>
        <fullName evidence="3">Ribosomal RNA small subunit methyltransferase G</fullName>
        <ecNumber evidence="3">2.1.1.-</ecNumber>
    </recommendedName>
    <alternativeName>
        <fullName evidence="3">16S rRNA 7-methylguanosine methyltransferase</fullName>
        <shortName evidence="3">16S rRNA m7G methyltransferase</shortName>
    </alternativeName>
</protein>
<reference evidence="6" key="1">
    <citation type="submission" date="2022-04" db="EMBL/GenBank/DDBJ databases">
        <title>Desulfatitalea alkaliphila sp. nov., a novel anaerobic sulfate-reducing bacterium isolated from terrestrial mud volcano, Taman Peninsula, Russia.</title>
        <authorList>
            <person name="Khomyakova M.A."/>
            <person name="Merkel A.Y."/>
            <person name="Slobodkin A.I."/>
        </authorList>
    </citation>
    <scope>NUCLEOTIDE SEQUENCE</scope>
    <source>
        <strain evidence="6">M08but</strain>
    </source>
</reference>
<accession>A0AA41UN82</accession>
<dbReference type="HAMAP" id="MF_00074">
    <property type="entry name" value="16SrRNA_methyltr_G"/>
    <property type="match status" value="1"/>
</dbReference>
<comment type="subcellular location">
    <subcellularLocation>
        <location evidence="3">Cytoplasm</location>
    </subcellularLocation>
</comment>
<dbReference type="InterPro" id="IPR029028">
    <property type="entry name" value="Alpha/beta_knot_MTases"/>
</dbReference>
<dbReference type="InterPro" id="IPR029063">
    <property type="entry name" value="SAM-dependent_MTases_sf"/>
</dbReference>
<dbReference type="SUPFAM" id="SSF75217">
    <property type="entry name" value="alpha/beta knot"/>
    <property type="match status" value="1"/>
</dbReference>
<dbReference type="Proteomes" id="UP001165427">
    <property type="component" value="Unassembled WGS sequence"/>
</dbReference>
<keyword evidence="3" id="KW-0963">Cytoplasm</keyword>
<dbReference type="Pfam" id="PF00588">
    <property type="entry name" value="SpoU_methylase"/>
    <property type="match status" value="1"/>
</dbReference>
<comment type="similarity">
    <text evidence="3">Belongs to the methyltransferase superfamily. RNA methyltransferase RsmG family.</text>
</comment>
<name>A0AA41UN82_9BACT</name>
<dbReference type="EMBL" id="JALJRB010000001">
    <property type="protein sequence ID" value="MCJ8499273.1"/>
    <property type="molecule type" value="Genomic_DNA"/>
</dbReference>
<dbReference type="GO" id="GO:0003723">
    <property type="term" value="F:RNA binding"/>
    <property type="evidence" value="ECO:0007669"/>
    <property type="project" value="InterPro"/>
</dbReference>
<dbReference type="CDD" id="cd18095">
    <property type="entry name" value="SpoU-like_rRNA-MTase"/>
    <property type="match status" value="1"/>
</dbReference>
<dbReference type="InterPro" id="IPR001537">
    <property type="entry name" value="SpoU_MeTrfase"/>
</dbReference>
<keyword evidence="3" id="KW-0698">rRNA processing</keyword>
<comment type="caution">
    <text evidence="6">The sequence shown here is derived from an EMBL/GenBank/DDBJ whole genome shotgun (WGS) entry which is preliminary data.</text>
</comment>
<evidence type="ECO:0000259" key="5">
    <source>
        <dbReference type="Pfam" id="PF00588"/>
    </source>
</evidence>
<feature type="binding site" evidence="3">
    <location>
        <position position="168"/>
    </location>
    <ligand>
        <name>S-adenosyl-L-methionine</name>
        <dbReference type="ChEBI" id="CHEBI:59789"/>
    </ligand>
</feature>
<dbReference type="Gene3D" id="3.40.50.150">
    <property type="entry name" value="Vaccinia Virus protein VP39"/>
    <property type="match status" value="1"/>
</dbReference>
<feature type="region of interest" description="Disordered" evidence="4">
    <location>
        <begin position="1"/>
        <end position="31"/>
    </location>
</feature>
<feature type="compositionally biased region" description="Basic residues" evidence="4">
    <location>
        <begin position="1"/>
        <end position="22"/>
    </location>
</feature>
<evidence type="ECO:0000256" key="4">
    <source>
        <dbReference type="SAM" id="MobiDB-lite"/>
    </source>
</evidence>
<dbReference type="SUPFAM" id="SSF53335">
    <property type="entry name" value="S-adenosyl-L-methionine-dependent methyltransferases"/>
    <property type="match status" value="1"/>
</dbReference>
<evidence type="ECO:0000256" key="3">
    <source>
        <dbReference type="HAMAP-Rule" id="MF_00074"/>
    </source>
</evidence>
<dbReference type="InterPro" id="IPR051259">
    <property type="entry name" value="rRNA_Methyltransferase"/>
</dbReference>
<comment type="function">
    <text evidence="3">Specifically methylates the N7 position of a guanine in 16S rRNA.</text>
</comment>
<feature type="binding site" evidence="3">
    <location>
        <position position="103"/>
    </location>
    <ligand>
        <name>S-adenosyl-L-methionine</name>
        <dbReference type="ChEBI" id="CHEBI:59789"/>
    </ligand>
</feature>
<evidence type="ECO:0000313" key="7">
    <source>
        <dbReference type="Proteomes" id="UP001165427"/>
    </source>
</evidence>
<dbReference type="PANTHER" id="PTHR43191">
    <property type="entry name" value="RRNA METHYLTRANSFERASE 3"/>
    <property type="match status" value="1"/>
</dbReference>
<keyword evidence="7" id="KW-1185">Reference proteome</keyword>
<evidence type="ECO:0000256" key="1">
    <source>
        <dbReference type="ARBA" id="ARBA00022603"/>
    </source>
</evidence>
<dbReference type="PANTHER" id="PTHR43191:SF2">
    <property type="entry name" value="RRNA METHYLTRANSFERASE 3, MITOCHONDRIAL"/>
    <property type="match status" value="1"/>
</dbReference>
<dbReference type="Gene3D" id="3.40.1280.10">
    <property type="match status" value="1"/>
</dbReference>
<keyword evidence="2 3" id="KW-0808">Transferase</keyword>
<proteinExistence type="inferred from homology"/>
<dbReference type="InterPro" id="IPR003682">
    <property type="entry name" value="rRNA_ssu_MeTfrase_G"/>
</dbReference>
<evidence type="ECO:0000256" key="2">
    <source>
        <dbReference type="ARBA" id="ARBA00022679"/>
    </source>
</evidence>
<comment type="caution">
    <text evidence="3">Lacks conserved residue(s) required for the propagation of feature annotation.</text>
</comment>
<dbReference type="AlphaFoldDB" id="A0AA41UN82"/>
<gene>
    <name evidence="3" type="primary">rsmG</name>
    <name evidence="6" type="ORF">MRX98_01690</name>
</gene>
<dbReference type="GO" id="GO:0070043">
    <property type="term" value="F:rRNA (guanine-N7-)-methyltransferase activity"/>
    <property type="evidence" value="ECO:0007669"/>
    <property type="project" value="UniProtKB-UniRule"/>
</dbReference>
<dbReference type="EC" id="2.1.1.-" evidence="3"/>
<dbReference type="Pfam" id="PF02527">
    <property type="entry name" value="GidB"/>
    <property type="match status" value="1"/>
</dbReference>
<feature type="domain" description="tRNA/rRNA methyltransferase SpoU type" evidence="5">
    <location>
        <begin position="369"/>
        <end position="496"/>
    </location>
</feature>